<evidence type="ECO:0000313" key="9">
    <source>
        <dbReference type="EMBL" id="CDF58485.1"/>
    </source>
</evidence>
<dbReference type="GO" id="GO:0004476">
    <property type="term" value="F:mannose-6-phosphate isomerase activity"/>
    <property type="evidence" value="ECO:0007669"/>
    <property type="project" value="InterPro"/>
</dbReference>
<dbReference type="HOGENOM" id="CLU_020529_0_1_9"/>
<evidence type="ECO:0000259" key="8">
    <source>
        <dbReference type="Pfam" id="PF21621"/>
    </source>
</evidence>
<proteinExistence type="predicted"/>
<evidence type="ECO:0000313" key="10">
    <source>
        <dbReference type="Proteomes" id="UP000014923"/>
    </source>
</evidence>
<dbReference type="SUPFAM" id="SSF51182">
    <property type="entry name" value="RmlC-like cupins"/>
    <property type="match status" value="1"/>
</dbReference>
<evidence type="ECO:0000256" key="4">
    <source>
        <dbReference type="ARBA" id="ARBA00030762"/>
    </source>
</evidence>
<dbReference type="InterPro" id="IPR046457">
    <property type="entry name" value="PMI_typeI_cat"/>
</dbReference>
<organism evidence="9 10">
    <name type="scientific">Thermobrachium celere DSM 8682</name>
    <dbReference type="NCBI Taxonomy" id="941824"/>
    <lineage>
        <taxon>Bacteria</taxon>
        <taxon>Bacillati</taxon>
        <taxon>Bacillota</taxon>
        <taxon>Clostridia</taxon>
        <taxon>Eubacteriales</taxon>
        <taxon>Clostridiaceae</taxon>
        <taxon>Thermobrachium</taxon>
    </lineage>
</organism>
<evidence type="ECO:0000256" key="2">
    <source>
        <dbReference type="ARBA" id="ARBA00022833"/>
    </source>
</evidence>
<dbReference type="GO" id="GO:0005975">
    <property type="term" value="P:carbohydrate metabolic process"/>
    <property type="evidence" value="ECO:0007669"/>
    <property type="project" value="InterPro"/>
</dbReference>
<keyword evidence="1 5" id="KW-0479">Metal-binding</keyword>
<dbReference type="EMBL" id="CAVN010000097">
    <property type="protein sequence ID" value="CDF58485.1"/>
    <property type="molecule type" value="Genomic_DNA"/>
</dbReference>
<dbReference type="CDD" id="cd07010">
    <property type="entry name" value="cupin_PMI_type_I_N_bac"/>
    <property type="match status" value="1"/>
</dbReference>
<keyword evidence="2 5" id="KW-0862">Zinc</keyword>
<dbReference type="InterPro" id="IPR014710">
    <property type="entry name" value="RmlC-like_jellyroll"/>
</dbReference>
<feature type="domain" description="Mannose-6-phosphate isomerase cupin" evidence="8">
    <location>
        <begin position="244"/>
        <end position="318"/>
    </location>
</feature>
<evidence type="ECO:0000256" key="5">
    <source>
        <dbReference type="PIRSR" id="PIRSR036894-1"/>
    </source>
</evidence>
<dbReference type="Pfam" id="PF21621">
    <property type="entry name" value="MPI_cupin_dom"/>
    <property type="match status" value="1"/>
</dbReference>
<dbReference type="Gene3D" id="2.60.120.10">
    <property type="entry name" value="Jelly Rolls"/>
    <property type="match status" value="2"/>
</dbReference>
<gene>
    <name evidence="9" type="ORF">TCEL_00531</name>
</gene>
<keyword evidence="10" id="KW-1185">Reference proteome</keyword>
<feature type="active site" evidence="6">
    <location>
        <position position="195"/>
    </location>
</feature>
<dbReference type="InterPro" id="IPR014628">
    <property type="entry name" value="Man6P_isomerase_Firm_short"/>
</dbReference>
<evidence type="ECO:0000256" key="6">
    <source>
        <dbReference type="PIRSR" id="PIRSR036894-2"/>
    </source>
</evidence>
<dbReference type="InterPro" id="IPR051804">
    <property type="entry name" value="Carb_Metab_Reg_Kinase/Isom"/>
</dbReference>
<dbReference type="PANTHER" id="PTHR42742:SF3">
    <property type="entry name" value="FRUCTOKINASE"/>
    <property type="match status" value="1"/>
</dbReference>
<comment type="caution">
    <text evidence="9">The sequence shown here is derived from an EMBL/GenBank/DDBJ whole genome shotgun (WGS) entry which is preliminary data.</text>
</comment>
<dbReference type="Proteomes" id="UP000014923">
    <property type="component" value="Unassembled WGS sequence"/>
</dbReference>
<dbReference type="PANTHER" id="PTHR42742">
    <property type="entry name" value="TRANSCRIPTIONAL REPRESSOR MPRA"/>
    <property type="match status" value="1"/>
</dbReference>
<sequence length="319" mass="36591">MLYPLFFQPVYKETIWGGQNLKKLFHRELPYQKTAESWEVCCHKNGISIIENGILRGKSIIEAINVYKIDLIGNKGLKFDTFPLLIKYIDANDNLSVQVHPDDEYALKNEGEFGKTEVWYVLSAKENAKIIYGVKNGITKDEFKKNILKNNIEECLNFVSVKKGDVIFIPPGTVHALLEGIVVAEIQQNSDTTYRIYDWNRVDKDGNPRKLHVDKALDVMDFNLNGTIYNPTFSKFKTYSIANISKCKYFNVDEIIVHDKYQDETTGESFYIFMCIEGSGLLHYKGDSYSIPAGKTFMIPAKKEKFSIEGELNLLKVYL</sequence>
<dbReference type="Pfam" id="PF20511">
    <property type="entry name" value="PMI_typeI_cat"/>
    <property type="match status" value="1"/>
</dbReference>
<dbReference type="GO" id="GO:0008270">
    <property type="term" value="F:zinc ion binding"/>
    <property type="evidence" value="ECO:0007669"/>
    <property type="project" value="InterPro"/>
</dbReference>
<feature type="binding site" evidence="5">
    <location>
        <position position="117"/>
    </location>
    <ligand>
        <name>Zn(2+)</name>
        <dbReference type="ChEBI" id="CHEBI:29105"/>
    </ligand>
</feature>
<protein>
    <recommendedName>
        <fullName evidence="3">Phosphohexomutase</fullName>
    </recommendedName>
    <alternativeName>
        <fullName evidence="4">Phosphomannose isomerase</fullName>
    </alternativeName>
</protein>
<accession>R7RTB3</accession>
<feature type="binding site" evidence="5">
    <location>
        <position position="175"/>
    </location>
    <ligand>
        <name>Zn(2+)</name>
        <dbReference type="ChEBI" id="CHEBI:29105"/>
    </ligand>
</feature>
<name>R7RTB3_9CLOT</name>
<evidence type="ECO:0000256" key="3">
    <source>
        <dbReference type="ARBA" id="ARBA00029741"/>
    </source>
</evidence>
<feature type="domain" description="Phosphomannose isomerase type I catalytic" evidence="7">
    <location>
        <begin position="7"/>
        <end position="106"/>
    </location>
</feature>
<evidence type="ECO:0000256" key="1">
    <source>
        <dbReference type="ARBA" id="ARBA00022723"/>
    </source>
</evidence>
<dbReference type="InterPro" id="IPR011051">
    <property type="entry name" value="RmlC_Cupin_sf"/>
</dbReference>
<dbReference type="OrthoDB" id="9808275at2"/>
<dbReference type="PIRSF" id="PIRSF036894">
    <property type="entry name" value="PMI_Firm_short"/>
    <property type="match status" value="1"/>
</dbReference>
<feature type="binding site" evidence="5">
    <location>
        <position position="100"/>
    </location>
    <ligand>
        <name>Zn(2+)</name>
        <dbReference type="ChEBI" id="CHEBI:29105"/>
    </ligand>
</feature>
<dbReference type="InterPro" id="IPR049071">
    <property type="entry name" value="MPI_cupin_dom"/>
</dbReference>
<dbReference type="RefSeq" id="WP_018662602.1">
    <property type="nucleotide sequence ID" value="NZ_HF952018.1"/>
</dbReference>
<dbReference type="AlphaFoldDB" id="R7RTB3"/>
<dbReference type="eggNOG" id="COG1482">
    <property type="taxonomic scope" value="Bacteria"/>
</dbReference>
<keyword evidence="9" id="KW-0413">Isomerase</keyword>
<comment type="cofactor">
    <cofactor evidence="5">
        <name>Zn(2+)</name>
        <dbReference type="ChEBI" id="CHEBI:29105"/>
    </cofactor>
    <text evidence="5">Binds 1 zinc ion per subunit.</text>
</comment>
<evidence type="ECO:0000259" key="7">
    <source>
        <dbReference type="Pfam" id="PF20511"/>
    </source>
</evidence>
<reference evidence="9" key="1">
    <citation type="submission" date="2013-03" db="EMBL/GenBank/DDBJ databases">
        <title>Draft genome sequence of the hydrogen-ethanol-producing anaerobic alkalithermophilic Caloramator celere.</title>
        <authorList>
            <person name="Ciranna A."/>
            <person name="Larjo A."/>
            <person name="Kivisto A."/>
            <person name="Santala V."/>
            <person name="Roos C."/>
            <person name="Karp M."/>
        </authorList>
    </citation>
    <scope>NUCLEOTIDE SEQUENCE [LARGE SCALE GENOMIC DNA]</scope>
    <source>
        <strain evidence="9">DSM 8682</strain>
    </source>
</reference>